<keyword evidence="4" id="KW-0328">Glycosyltransferase</keyword>
<proteinExistence type="predicted"/>
<organism evidence="4 5">
    <name type="scientific">Marinomonas phaeophyticola</name>
    <dbReference type="NCBI Taxonomy" id="3004091"/>
    <lineage>
        <taxon>Bacteria</taxon>
        <taxon>Pseudomonadati</taxon>
        <taxon>Pseudomonadota</taxon>
        <taxon>Gammaproteobacteria</taxon>
        <taxon>Oceanospirillales</taxon>
        <taxon>Oceanospirillaceae</taxon>
        <taxon>Marinomonas</taxon>
    </lineage>
</organism>
<dbReference type="Gene3D" id="3.40.50.2020">
    <property type="match status" value="1"/>
</dbReference>
<gene>
    <name evidence="4" type="ORF">O1D97_14585</name>
</gene>
<keyword evidence="4" id="KW-0808">Transferase</keyword>
<dbReference type="GO" id="GO:0016757">
    <property type="term" value="F:glycosyltransferase activity"/>
    <property type="evidence" value="ECO:0007669"/>
    <property type="project" value="UniProtKB-KW"/>
</dbReference>
<comment type="catalytic activity">
    <reaction evidence="2">
        <text>IMP + diphosphate = hypoxanthine + 5-phospho-alpha-D-ribose 1-diphosphate</text>
        <dbReference type="Rhea" id="RHEA:17973"/>
        <dbReference type="ChEBI" id="CHEBI:17368"/>
        <dbReference type="ChEBI" id="CHEBI:33019"/>
        <dbReference type="ChEBI" id="CHEBI:58017"/>
        <dbReference type="ChEBI" id="CHEBI:58053"/>
        <dbReference type="EC" id="2.4.2.8"/>
    </reaction>
    <physiologicalReaction direction="right-to-left" evidence="2">
        <dbReference type="Rhea" id="RHEA:17975"/>
    </physiologicalReaction>
</comment>
<dbReference type="EC" id="2.4.2.8" evidence="4"/>
<dbReference type="RefSeq" id="WP_269126739.1">
    <property type="nucleotide sequence ID" value="NZ_JAPUBN010000019.1"/>
</dbReference>
<dbReference type="PANTHER" id="PTHR43340:SF1">
    <property type="entry name" value="HYPOXANTHINE PHOSPHORIBOSYLTRANSFERASE"/>
    <property type="match status" value="1"/>
</dbReference>
<evidence type="ECO:0000259" key="3">
    <source>
        <dbReference type="Pfam" id="PF00156"/>
    </source>
</evidence>
<sequence>MNDKINELNTLLKEADCLINTEQLHSVLDIMAKQITNDLSDKIPLVICVMNGGLIPSAALLERLHFPLELDYIHATRYGMKTEGNTLKWLHYPQSELNGREILVIDDIFDQGHTLEAIKEWFHDQGAKEVYTATIVNKVHNRKVENMRPDYIGIDVEDRFLFGYGMDYQGFFRNLPGIYAVKGS</sequence>
<dbReference type="EMBL" id="JAPUBN010000019">
    <property type="protein sequence ID" value="MCZ2722803.1"/>
    <property type="molecule type" value="Genomic_DNA"/>
</dbReference>
<evidence type="ECO:0000313" key="5">
    <source>
        <dbReference type="Proteomes" id="UP001149719"/>
    </source>
</evidence>
<dbReference type="Proteomes" id="UP001149719">
    <property type="component" value="Unassembled WGS sequence"/>
</dbReference>
<dbReference type="InterPro" id="IPR050408">
    <property type="entry name" value="HGPRT"/>
</dbReference>
<comment type="catalytic activity">
    <reaction evidence="1">
        <text>GMP + diphosphate = guanine + 5-phospho-alpha-D-ribose 1-diphosphate</text>
        <dbReference type="Rhea" id="RHEA:25424"/>
        <dbReference type="ChEBI" id="CHEBI:16235"/>
        <dbReference type="ChEBI" id="CHEBI:33019"/>
        <dbReference type="ChEBI" id="CHEBI:58017"/>
        <dbReference type="ChEBI" id="CHEBI:58115"/>
        <dbReference type="EC" id="2.4.2.8"/>
    </reaction>
    <physiologicalReaction direction="right-to-left" evidence="1">
        <dbReference type="Rhea" id="RHEA:25426"/>
    </physiologicalReaction>
</comment>
<evidence type="ECO:0000256" key="1">
    <source>
        <dbReference type="ARBA" id="ARBA00048811"/>
    </source>
</evidence>
<dbReference type="NCBIfam" id="NF006605">
    <property type="entry name" value="PRK09162.1"/>
    <property type="match status" value="1"/>
</dbReference>
<feature type="domain" description="Phosphoribosyltransferase" evidence="3">
    <location>
        <begin position="22"/>
        <end position="168"/>
    </location>
</feature>
<reference evidence="4" key="1">
    <citation type="submission" date="2022-12" db="EMBL/GenBank/DDBJ databases">
        <title>Marinomonas 15G1-11 sp. nov, isolated from marine algae.</title>
        <authorList>
            <person name="Butt M."/>
            <person name="Choi D.G."/>
            <person name="Kim J.M."/>
            <person name="Lee J.K."/>
            <person name="Baek J.H."/>
            <person name="Jeon C.O."/>
        </authorList>
    </citation>
    <scope>NUCLEOTIDE SEQUENCE</scope>
    <source>
        <strain evidence="4">15G1-11</strain>
    </source>
</reference>
<evidence type="ECO:0000313" key="4">
    <source>
        <dbReference type="EMBL" id="MCZ2722803.1"/>
    </source>
</evidence>
<name>A0ABT4JWZ4_9GAMM</name>
<comment type="caution">
    <text evidence="4">The sequence shown here is derived from an EMBL/GenBank/DDBJ whole genome shotgun (WGS) entry which is preliminary data.</text>
</comment>
<dbReference type="InterPro" id="IPR000836">
    <property type="entry name" value="PRTase_dom"/>
</dbReference>
<evidence type="ECO:0000256" key="2">
    <source>
        <dbReference type="ARBA" id="ARBA00049402"/>
    </source>
</evidence>
<keyword evidence="5" id="KW-1185">Reference proteome</keyword>
<dbReference type="SUPFAM" id="SSF53271">
    <property type="entry name" value="PRTase-like"/>
    <property type="match status" value="1"/>
</dbReference>
<dbReference type="CDD" id="cd06223">
    <property type="entry name" value="PRTases_typeI"/>
    <property type="match status" value="1"/>
</dbReference>
<protein>
    <submittedName>
        <fullName evidence="4">Hypoxanthine-guanine phosphoribosyltransferase</fullName>
        <ecNumber evidence="4">2.4.2.8</ecNumber>
    </submittedName>
</protein>
<dbReference type="InterPro" id="IPR029057">
    <property type="entry name" value="PRTase-like"/>
</dbReference>
<dbReference type="PANTHER" id="PTHR43340">
    <property type="entry name" value="HYPOXANTHINE-GUANINE PHOSPHORIBOSYLTRANSFERASE"/>
    <property type="match status" value="1"/>
</dbReference>
<accession>A0ABT4JWZ4</accession>
<dbReference type="Pfam" id="PF00156">
    <property type="entry name" value="Pribosyltran"/>
    <property type="match status" value="1"/>
</dbReference>